<dbReference type="AlphaFoldDB" id="A0A1G9BQ48"/>
<dbReference type="EMBL" id="FNEE01000015">
    <property type="protein sequence ID" value="SDK41577.1"/>
    <property type="molecule type" value="Genomic_DNA"/>
</dbReference>
<feature type="region of interest" description="Disordered" evidence="1">
    <location>
        <begin position="142"/>
        <end position="187"/>
    </location>
</feature>
<accession>A0A1G9BQ48</accession>
<evidence type="ECO:0000313" key="2">
    <source>
        <dbReference type="EMBL" id="SDK41577.1"/>
    </source>
</evidence>
<evidence type="ECO:0008006" key="4">
    <source>
        <dbReference type="Google" id="ProtNLM"/>
    </source>
</evidence>
<name>A0A1G9BQ48_9HYPH</name>
<gene>
    <name evidence="2" type="ORF">SAMN05428953_11538</name>
</gene>
<feature type="compositionally biased region" description="Pro residues" evidence="1">
    <location>
        <begin position="175"/>
        <end position="186"/>
    </location>
</feature>
<evidence type="ECO:0000256" key="1">
    <source>
        <dbReference type="SAM" id="MobiDB-lite"/>
    </source>
</evidence>
<organism evidence="2 3">
    <name type="scientific">Mesorhizobium muleiense</name>
    <dbReference type="NCBI Taxonomy" id="1004279"/>
    <lineage>
        <taxon>Bacteria</taxon>
        <taxon>Pseudomonadati</taxon>
        <taxon>Pseudomonadota</taxon>
        <taxon>Alphaproteobacteria</taxon>
        <taxon>Hyphomicrobiales</taxon>
        <taxon>Phyllobacteriaceae</taxon>
        <taxon>Mesorhizobium</taxon>
    </lineage>
</organism>
<dbReference type="Proteomes" id="UP000198894">
    <property type="component" value="Unassembled WGS sequence"/>
</dbReference>
<proteinExistence type="predicted"/>
<protein>
    <recommendedName>
        <fullName evidence="4">DUF5343 domain-containing protein</fullName>
    </recommendedName>
</protein>
<dbReference type="RefSeq" id="WP_091596956.1">
    <property type="nucleotide sequence ID" value="NZ_FNEE01000015.1"/>
</dbReference>
<evidence type="ECO:0000313" key="3">
    <source>
        <dbReference type="Proteomes" id="UP000198894"/>
    </source>
</evidence>
<dbReference type="Pfam" id="PF17278">
    <property type="entry name" value="DUF5343"/>
    <property type="match status" value="1"/>
</dbReference>
<dbReference type="InterPro" id="IPR035235">
    <property type="entry name" value="DUF5343"/>
</dbReference>
<reference evidence="3" key="1">
    <citation type="submission" date="2016-10" db="EMBL/GenBank/DDBJ databases">
        <authorList>
            <person name="Varghese N."/>
            <person name="Submissions S."/>
        </authorList>
    </citation>
    <scope>NUCLEOTIDE SEQUENCE [LARGE SCALE GENOMIC DNA]</scope>
    <source>
        <strain evidence="3">CGMCC 1.11022</strain>
    </source>
</reference>
<sequence length="225" mass="24642">MATHPYISGPGNVTQMIQFLRKNFPATVNSDTVKRLGLASNNESYVINVLQFLKLVDEQGKRTDKGHEVMTIHDDPSFHEAFSDLVRTAYADLFELRGDDAWNFTRNQLTSYFRSVDKTSDIIGSRQAGVFIALRELAGHQASEPDGNLRAKPSGPRAKPATSVRPKPAQAYASGPPPAASTPPPTAKVKADMALTVRIEINLPAEGTQETYDAIFKSIKANLFP</sequence>
<keyword evidence="3" id="KW-1185">Reference proteome</keyword>